<accession>A0A7T3BMT4</accession>
<proteinExistence type="predicted"/>
<dbReference type="EMBL" id="CP065726">
    <property type="protein sequence ID" value="QPT38610.1"/>
    <property type="molecule type" value="Genomic_DNA"/>
</dbReference>
<dbReference type="AlphaFoldDB" id="A0A7T3BMT4"/>
<dbReference type="RefSeq" id="WP_111727666.1">
    <property type="nucleotide sequence ID" value="NZ_CP065726.1"/>
</dbReference>
<dbReference type="Proteomes" id="UP000594865">
    <property type="component" value="Chromosome"/>
</dbReference>
<evidence type="ECO:0000313" key="1">
    <source>
        <dbReference type="EMBL" id="QPT38610.1"/>
    </source>
</evidence>
<sequence>MNLEHLGRQDSLLSGLLKQAGKWRRLDAAVKKLLPPNLHPHFQTACIEDGGLILLAANNMAASRLKMIVPSVLPQLAGLDEAIRSVSVKVVPKPESRPKTNNLHLSKAALESFDLAAARLEKRHPELAEALAELVRKHGA</sequence>
<evidence type="ECO:0000313" key="2">
    <source>
        <dbReference type="Proteomes" id="UP000594865"/>
    </source>
</evidence>
<reference evidence="1 2" key="1">
    <citation type="submission" date="2020-12" db="EMBL/GenBank/DDBJ databases">
        <title>FDA dAtabase for Regulatory Grade micrObial Sequences (FDA-ARGOS): Supporting development and validation of Infectious Disease Dx tests.</title>
        <authorList>
            <person name="Sproer C."/>
            <person name="Gronow S."/>
            <person name="Severitt S."/>
            <person name="Schroder I."/>
            <person name="Tallon L."/>
            <person name="Sadzewicz L."/>
            <person name="Zhao X."/>
            <person name="Boylan J."/>
            <person name="Ott S."/>
            <person name="Bowen H."/>
            <person name="Vavikolanu K."/>
            <person name="Mehta A."/>
            <person name="Aluvathingal J."/>
            <person name="Nadendla S."/>
            <person name="Lowell S."/>
            <person name="Myers T."/>
            <person name="Yan Y."/>
            <person name="Sichtig H."/>
        </authorList>
    </citation>
    <scope>NUCLEOTIDE SEQUENCE [LARGE SCALE GENOMIC DNA]</scope>
    <source>
        <strain evidence="1 2">FDAARGOS_871</strain>
    </source>
</reference>
<gene>
    <name evidence="1" type="ORF">I6G28_03490</name>
</gene>
<dbReference type="InterPro" id="IPR007922">
    <property type="entry name" value="DciA-like"/>
</dbReference>
<organism evidence="1 2">
    <name type="scientific">Neisseria cinerea</name>
    <dbReference type="NCBI Taxonomy" id="483"/>
    <lineage>
        <taxon>Bacteria</taxon>
        <taxon>Pseudomonadati</taxon>
        <taxon>Pseudomonadota</taxon>
        <taxon>Betaproteobacteria</taxon>
        <taxon>Neisseriales</taxon>
        <taxon>Neisseriaceae</taxon>
        <taxon>Neisseria</taxon>
    </lineage>
</organism>
<name>A0A7T3BMT4_NEICI</name>
<dbReference type="GeneID" id="84021361"/>
<dbReference type="Pfam" id="PF05258">
    <property type="entry name" value="DciA"/>
    <property type="match status" value="1"/>
</dbReference>
<keyword evidence="2" id="KW-1185">Reference proteome</keyword>
<protein>
    <submittedName>
        <fullName evidence="1">DUF721 domain-containing protein</fullName>
    </submittedName>
</protein>